<evidence type="ECO:0000313" key="5">
    <source>
        <dbReference type="Proteomes" id="UP000317344"/>
    </source>
</evidence>
<organism evidence="4 5">
    <name type="scientific">Tomitella fengzijianii</name>
    <dbReference type="NCBI Taxonomy" id="2597660"/>
    <lineage>
        <taxon>Bacteria</taxon>
        <taxon>Bacillati</taxon>
        <taxon>Actinomycetota</taxon>
        <taxon>Actinomycetes</taxon>
        <taxon>Mycobacteriales</taxon>
        <taxon>Tomitella</taxon>
    </lineage>
</organism>
<dbReference type="Pfam" id="PF01613">
    <property type="entry name" value="Flavin_Reduct"/>
    <property type="match status" value="1"/>
</dbReference>
<dbReference type="RefSeq" id="WP_143910261.1">
    <property type="nucleotide sequence ID" value="NZ_CP041765.1"/>
</dbReference>
<dbReference type="PANTHER" id="PTHR30466:SF11">
    <property type="entry name" value="FLAVIN-DEPENDENT MONOOXYGENASE, REDUCTASE SUBUNIT HSAB"/>
    <property type="match status" value="1"/>
</dbReference>
<feature type="domain" description="Flavin reductase like" evidence="3">
    <location>
        <begin position="23"/>
        <end position="166"/>
    </location>
</feature>
<dbReference type="InterPro" id="IPR050268">
    <property type="entry name" value="NADH-dep_flavin_reductase"/>
</dbReference>
<accession>A0A516X711</accession>
<dbReference type="Proteomes" id="UP000317344">
    <property type="component" value="Chromosome"/>
</dbReference>
<keyword evidence="5" id="KW-1185">Reference proteome</keyword>
<dbReference type="GO" id="GO:0010181">
    <property type="term" value="F:FMN binding"/>
    <property type="evidence" value="ECO:0007669"/>
    <property type="project" value="InterPro"/>
</dbReference>
<reference evidence="4 5" key="2">
    <citation type="submission" date="2019-07" db="EMBL/GenBank/DDBJ databases">
        <authorList>
            <person name="Huang Y."/>
        </authorList>
    </citation>
    <scope>NUCLEOTIDE SEQUENCE [LARGE SCALE GENOMIC DNA]</scope>
    <source>
        <strain evidence="4 5">HY188</strain>
    </source>
</reference>
<sequence>MVTVARDDGRQRLIDQDQLRRVLGNFCTGVTVITAVHDGAPQGFACQSVTSLSLDPPFVSFCPAKSSRSWPLMRDAGTICVNVLSHDQLELCRRFATSGAGKFDGTAWEPGGNGAPALNGTLARIEADVEFEHDAGDHTIVIARVSELEVHRQTDPLLFFRGGYGSFVPAHGAGRTGFGQA</sequence>
<reference evidence="4 5" key="1">
    <citation type="submission" date="2019-07" db="EMBL/GenBank/DDBJ databases">
        <title>Tomitella cavernea sp. nov., an actinomycete isolated from soil.</title>
        <authorList>
            <person name="Cheng J."/>
        </authorList>
    </citation>
    <scope>NUCLEOTIDE SEQUENCE [LARGE SCALE GENOMIC DNA]</scope>
    <source>
        <strain evidence="4 5">HY188</strain>
    </source>
</reference>
<name>A0A516X711_9ACTN</name>
<dbReference type="KEGG" id="toy:FO059_17785"/>
<dbReference type="AlphaFoldDB" id="A0A516X711"/>
<evidence type="ECO:0000313" key="4">
    <source>
        <dbReference type="EMBL" id="QDQ98857.1"/>
    </source>
</evidence>
<dbReference type="OrthoDB" id="9792858at2"/>
<dbReference type="InterPro" id="IPR002563">
    <property type="entry name" value="Flavin_Rdtase-like_dom"/>
</dbReference>
<comment type="similarity">
    <text evidence="1">Belongs to the non-flavoprotein flavin reductase family.</text>
</comment>
<proteinExistence type="inferred from homology"/>
<dbReference type="Gene3D" id="2.30.110.10">
    <property type="entry name" value="Electron Transport, Fmn-binding Protein, Chain A"/>
    <property type="match status" value="1"/>
</dbReference>
<dbReference type="PANTHER" id="PTHR30466">
    <property type="entry name" value="FLAVIN REDUCTASE"/>
    <property type="match status" value="1"/>
</dbReference>
<dbReference type="EMBL" id="CP041765">
    <property type="protein sequence ID" value="QDQ98857.1"/>
    <property type="molecule type" value="Genomic_DNA"/>
</dbReference>
<dbReference type="GO" id="GO:0042602">
    <property type="term" value="F:riboflavin reductase (NADPH) activity"/>
    <property type="evidence" value="ECO:0007669"/>
    <property type="project" value="TreeGrafter"/>
</dbReference>
<keyword evidence="2" id="KW-0560">Oxidoreductase</keyword>
<dbReference type="InterPro" id="IPR012349">
    <property type="entry name" value="Split_barrel_FMN-bd"/>
</dbReference>
<dbReference type="SMART" id="SM00903">
    <property type="entry name" value="Flavin_Reduct"/>
    <property type="match status" value="1"/>
</dbReference>
<gene>
    <name evidence="4" type="ORF">FO059_17785</name>
</gene>
<dbReference type="SUPFAM" id="SSF50475">
    <property type="entry name" value="FMN-binding split barrel"/>
    <property type="match status" value="1"/>
</dbReference>
<evidence type="ECO:0000256" key="1">
    <source>
        <dbReference type="ARBA" id="ARBA00008898"/>
    </source>
</evidence>
<evidence type="ECO:0000256" key="2">
    <source>
        <dbReference type="ARBA" id="ARBA00023002"/>
    </source>
</evidence>
<evidence type="ECO:0000259" key="3">
    <source>
        <dbReference type="SMART" id="SM00903"/>
    </source>
</evidence>
<protein>
    <submittedName>
        <fullName evidence="4">Flavin reductase family protein</fullName>
    </submittedName>
</protein>